<dbReference type="PANTHER" id="PTHR24028:SF296">
    <property type="entry name" value="PROTOCADHERIN 1 GAMMA 11 PRECURSOR-RELATED"/>
    <property type="match status" value="1"/>
</dbReference>
<dbReference type="CDD" id="cd11304">
    <property type="entry name" value="Cadherin_repeat"/>
    <property type="match status" value="7"/>
</dbReference>
<dbReference type="PROSITE" id="PS50268">
    <property type="entry name" value="CADHERIN_2"/>
    <property type="match status" value="7"/>
</dbReference>
<dbReference type="GO" id="GO:0005509">
    <property type="term" value="F:calcium ion binding"/>
    <property type="evidence" value="ECO:0007669"/>
    <property type="project" value="UniProtKB-UniRule"/>
</dbReference>
<dbReference type="GO" id="GO:0007156">
    <property type="term" value="P:homophilic cell adhesion via plasma membrane adhesion molecules"/>
    <property type="evidence" value="ECO:0007669"/>
    <property type="project" value="InterPro"/>
</dbReference>
<feature type="domain" description="Cadherin" evidence="11">
    <location>
        <begin position="301"/>
        <end position="402"/>
    </location>
</feature>
<evidence type="ECO:0000256" key="1">
    <source>
        <dbReference type="ARBA" id="ARBA00004167"/>
    </source>
</evidence>
<feature type="chain" id="PRO_5017404822" description="Cadherin domain-containing protein" evidence="10">
    <location>
        <begin position="20"/>
        <end position="740"/>
    </location>
</feature>
<evidence type="ECO:0000256" key="10">
    <source>
        <dbReference type="SAM" id="SignalP"/>
    </source>
</evidence>
<keyword evidence="3" id="KW-0677">Repeat</keyword>
<dbReference type="FunFam" id="2.60.40.60:FF:000129">
    <property type="entry name" value="protocadherin alpha-C2 isoform X1"/>
    <property type="match status" value="1"/>
</dbReference>
<dbReference type="PANTHER" id="PTHR24028">
    <property type="entry name" value="CADHERIN-87A"/>
    <property type="match status" value="1"/>
</dbReference>
<dbReference type="SMART" id="SM00112">
    <property type="entry name" value="CA"/>
    <property type="match status" value="7"/>
</dbReference>
<reference evidence="12" key="1">
    <citation type="submission" date="2023-09" db="UniProtKB">
        <authorList>
            <consortium name="Ensembl"/>
        </authorList>
    </citation>
    <scope>IDENTIFICATION</scope>
</reference>
<sequence length="740" mass="80931">KTAYLFFFFLFFFSGRVTCAIPDNVPFKLQHTRTDGSKYAEMMLQSGLDREKQSEHTLILTAVDGGEPQRSGTVRIHVSVLDANDNAPVFTQSVYKASVLENVLRGTVVARVSAVDADQGYNGNVTYSFTHLEEDSSCPFEINSYTGEIKLTGAIDYEVSPNYELNLQAKDPWGVAGASKLIIEIVDVNDNSPVITMASFSGKISEDSPPGTVVGLISVQDKDSGKNGQVHLTIDENLPFKIKSSLRNYYTLVTEQNLDREKRSKYNITLTATDEGVPALSSRKAVGLEVTDINDNAPAFNQSVYYTQVMENNPPGVALLQIHASDPDQGQNARISYFLIDDEVNGNPTSMYFSINTESGIIQSLRSLDYEQRKEYKIRVKKSGTVNINVRILDANDNAPVFNQSVYKATVIENAPKATYVVTVNASDIDSGLNGQVTYSFSKSKAGIADLFNIDETTGRIYVTKEIDFEKDKKIEFRVEAKDQGGLTDSSKVEIEVIDVNDNAPVINVMSFTSPVSEDSPAGTTIGIINVKDLDSGENGQVRNYYALITDAALDRESLPECNITVVASDAGSPPLSTKRTFNLKVSDVNDNAPVFPRKFYSALAAENNSPGISVLSVNAKDPDENQNARVSYILQECEIGGSPVSEYVSVNAETGVVSAVRSFDYEQIKELVFTVKAQDGGSPPLSSNVTVKIMIQDQNDNPPQVLYPVQTGGSVVSLRLKLYIRLKRVEVGCFILSVP</sequence>
<keyword evidence="2" id="KW-0812">Transmembrane</keyword>
<dbReference type="AlphaFoldDB" id="A0A3B4ZNI5"/>
<protein>
    <recommendedName>
        <fullName evidence="11">Cadherin domain-containing protein</fullName>
    </recommendedName>
</protein>
<dbReference type="FunFam" id="2.60.40.60:FF:000002">
    <property type="entry name" value="Protocadherin alpha 2"/>
    <property type="match status" value="2"/>
</dbReference>
<evidence type="ECO:0000259" key="11">
    <source>
        <dbReference type="PROSITE" id="PS50268"/>
    </source>
</evidence>
<evidence type="ECO:0000256" key="2">
    <source>
        <dbReference type="ARBA" id="ARBA00022692"/>
    </source>
</evidence>
<evidence type="ECO:0000256" key="3">
    <source>
        <dbReference type="ARBA" id="ARBA00022737"/>
    </source>
</evidence>
<feature type="domain" description="Cadherin" evidence="11">
    <location>
        <begin position="196"/>
        <end position="300"/>
    </location>
</feature>
<feature type="signal peptide" evidence="10">
    <location>
        <begin position="1"/>
        <end position="19"/>
    </location>
</feature>
<dbReference type="Pfam" id="PF00028">
    <property type="entry name" value="Cadherin"/>
    <property type="match status" value="5"/>
</dbReference>
<dbReference type="PRINTS" id="PR00205">
    <property type="entry name" value="CADHERIN"/>
</dbReference>
<keyword evidence="5" id="KW-0130">Cell adhesion</keyword>
<evidence type="ECO:0000256" key="9">
    <source>
        <dbReference type="PROSITE-ProRule" id="PRU00043"/>
    </source>
</evidence>
<evidence type="ECO:0000313" key="12">
    <source>
        <dbReference type="Ensembl" id="ENSSPAP00000003282.1"/>
    </source>
</evidence>
<evidence type="ECO:0000256" key="6">
    <source>
        <dbReference type="ARBA" id="ARBA00022989"/>
    </source>
</evidence>
<feature type="domain" description="Cadherin" evidence="11">
    <location>
        <begin position="554"/>
        <end position="596"/>
    </location>
</feature>
<feature type="domain" description="Cadherin" evidence="11">
    <location>
        <begin position="597"/>
        <end position="706"/>
    </location>
</feature>
<dbReference type="InterPro" id="IPR002126">
    <property type="entry name" value="Cadherin-like_dom"/>
</dbReference>
<comment type="subcellular location">
    <subcellularLocation>
        <location evidence="1">Membrane</location>
        <topology evidence="1">Single-pass membrane protein</topology>
    </subcellularLocation>
</comment>
<proteinExistence type="predicted"/>
<dbReference type="InterPro" id="IPR015919">
    <property type="entry name" value="Cadherin-like_sf"/>
</dbReference>
<evidence type="ECO:0000256" key="8">
    <source>
        <dbReference type="ARBA" id="ARBA00023180"/>
    </source>
</evidence>
<keyword evidence="8" id="KW-0325">Glycoprotein</keyword>
<dbReference type="PROSITE" id="PS00232">
    <property type="entry name" value="CADHERIN_1"/>
    <property type="match status" value="5"/>
</dbReference>
<dbReference type="STRING" id="144197.ENSSPAP00000003282"/>
<dbReference type="GO" id="GO:0005886">
    <property type="term" value="C:plasma membrane"/>
    <property type="evidence" value="ECO:0007669"/>
    <property type="project" value="InterPro"/>
</dbReference>
<keyword evidence="7" id="KW-0472">Membrane</keyword>
<keyword evidence="6" id="KW-1133">Transmembrane helix</keyword>
<keyword evidence="4 9" id="KW-0106">Calcium</keyword>
<dbReference type="FunFam" id="2.60.40.60:FF:000001">
    <property type="entry name" value="Protocadherin alpha 2"/>
    <property type="match status" value="2"/>
</dbReference>
<dbReference type="Ensembl" id="ENSSPAT00000003338.1">
    <property type="protein sequence ID" value="ENSSPAP00000003282.1"/>
    <property type="gene ID" value="ENSSPAG00000002505.1"/>
</dbReference>
<dbReference type="GO" id="GO:0009653">
    <property type="term" value="P:anatomical structure morphogenesis"/>
    <property type="evidence" value="ECO:0007669"/>
    <property type="project" value="UniProtKB-ARBA"/>
</dbReference>
<dbReference type="InterPro" id="IPR050174">
    <property type="entry name" value="Protocadherin/Cadherin-CA"/>
</dbReference>
<evidence type="ECO:0000256" key="4">
    <source>
        <dbReference type="ARBA" id="ARBA00022837"/>
    </source>
</evidence>
<feature type="domain" description="Cadherin" evidence="11">
    <location>
        <begin position="27"/>
        <end position="90"/>
    </location>
</feature>
<dbReference type="GeneTree" id="ENSGT00940000165759"/>
<feature type="domain" description="Cadherin" evidence="11">
    <location>
        <begin position="91"/>
        <end position="195"/>
    </location>
</feature>
<accession>A0A3B4ZNI5</accession>
<evidence type="ECO:0000256" key="7">
    <source>
        <dbReference type="ARBA" id="ARBA00023136"/>
    </source>
</evidence>
<name>A0A3B4ZNI5_9TELE</name>
<dbReference type="InterPro" id="IPR020894">
    <property type="entry name" value="Cadherin_CS"/>
</dbReference>
<feature type="domain" description="Cadherin" evidence="11">
    <location>
        <begin position="403"/>
        <end position="507"/>
    </location>
</feature>
<evidence type="ECO:0000256" key="5">
    <source>
        <dbReference type="ARBA" id="ARBA00022889"/>
    </source>
</evidence>
<organism evidence="12">
    <name type="scientific">Stegastes partitus</name>
    <name type="common">bicolor damselfish</name>
    <dbReference type="NCBI Taxonomy" id="144197"/>
    <lineage>
        <taxon>Eukaryota</taxon>
        <taxon>Metazoa</taxon>
        <taxon>Chordata</taxon>
        <taxon>Craniata</taxon>
        <taxon>Vertebrata</taxon>
        <taxon>Euteleostomi</taxon>
        <taxon>Actinopterygii</taxon>
        <taxon>Neopterygii</taxon>
        <taxon>Teleostei</taxon>
        <taxon>Neoteleostei</taxon>
        <taxon>Acanthomorphata</taxon>
        <taxon>Ovalentaria</taxon>
        <taxon>Pomacentridae</taxon>
        <taxon>Stegastes</taxon>
    </lineage>
</organism>
<dbReference type="SUPFAM" id="SSF49313">
    <property type="entry name" value="Cadherin-like"/>
    <property type="match status" value="7"/>
</dbReference>
<dbReference type="Gene3D" id="2.60.40.60">
    <property type="entry name" value="Cadherins"/>
    <property type="match status" value="8"/>
</dbReference>
<keyword evidence="10" id="KW-0732">Signal</keyword>